<evidence type="ECO:0000256" key="6">
    <source>
        <dbReference type="ARBA" id="ARBA00022723"/>
    </source>
</evidence>
<dbReference type="SUPFAM" id="SSF51556">
    <property type="entry name" value="Metallo-dependent hydrolases"/>
    <property type="match status" value="1"/>
</dbReference>
<feature type="domain" description="Adenosine deaminase" evidence="10">
    <location>
        <begin position="252"/>
        <end position="563"/>
    </location>
</feature>
<keyword evidence="8" id="KW-0378">Hydrolase</keyword>
<keyword evidence="7" id="KW-0732">Signal</keyword>
<comment type="similarity">
    <text evidence="3">Belongs to the metallo-dependent hydrolases superfamily. Adenosine and AMP deaminases family. ADGF subfamily.</text>
</comment>
<dbReference type="GO" id="GO:0046872">
    <property type="term" value="F:metal ion binding"/>
    <property type="evidence" value="ECO:0007669"/>
    <property type="project" value="UniProtKB-KW"/>
</dbReference>
<dbReference type="EMBL" id="LN679125">
    <property type="protein sequence ID" value="CEL56913.1"/>
    <property type="molecule type" value="Genomic_DNA"/>
</dbReference>
<evidence type="ECO:0000313" key="12">
    <source>
        <dbReference type="Proteomes" id="UP000059188"/>
    </source>
</evidence>
<evidence type="ECO:0000259" key="10">
    <source>
        <dbReference type="Pfam" id="PF00962"/>
    </source>
</evidence>
<comment type="catalytic activity">
    <reaction evidence="9">
        <text>adenosine + H2O + H(+) = inosine + NH4(+)</text>
        <dbReference type="Rhea" id="RHEA:24408"/>
        <dbReference type="ChEBI" id="CHEBI:15377"/>
        <dbReference type="ChEBI" id="CHEBI:15378"/>
        <dbReference type="ChEBI" id="CHEBI:16335"/>
        <dbReference type="ChEBI" id="CHEBI:17596"/>
        <dbReference type="ChEBI" id="CHEBI:28938"/>
        <dbReference type="EC" id="3.5.4.4"/>
    </reaction>
</comment>
<dbReference type="InterPro" id="IPR032466">
    <property type="entry name" value="Metal_Hydrolase"/>
</dbReference>
<dbReference type="GO" id="GO:0046103">
    <property type="term" value="P:inosine biosynthetic process"/>
    <property type="evidence" value="ECO:0007669"/>
    <property type="project" value="TreeGrafter"/>
</dbReference>
<accession>A0A0B7FKZ5</accession>
<reference evidence="11 12" key="1">
    <citation type="submission" date="2014-11" db="EMBL/GenBank/DDBJ databases">
        <authorList>
            <person name="Wibberg Daniel"/>
        </authorList>
    </citation>
    <scope>NUCLEOTIDE SEQUENCE [LARGE SCALE GENOMIC DNA]</scope>
    <source>
        <strain evidence="11">Rhizoctonia solani AG1-IB 7/3/14</strain>
    </source>
</reference>
<evidence type="ECO:0000256" key="2">
    <source>
        <dbReference type="ARBA" id="ARBA00004613"/>
    </source>
</evidence>
<dbReference type="InterPro" id="IPR001365">
    <property type="entry name" value="A_deaminase_dom"/>
</dbReference>
<dbReference type="PANTHER" id="PTHR11409">
    <property type="entry name" value="ADENOSINE DEAMINASE"/>
    <property type="match status" value="1"/>
</dbReference>
<evidence type="ECO:0000256" key="7">
    <source>
        <dbReference type="ARBA" id="ARBA00022729"/>
    </source>
</evidence>
<dbReference type="PANTHER" id="PTHR11409:SF39">
    <property type="entry name" value="ADENOSINE DEAMINASE 2"/>
    <property type="match status" value="1"/>
</dbReference>
<gene>
    <name evidence="11" type="ORF">RSOLAG1IB_08191</name>
</gene>
<dbReference type="GO" id="GO:0004000">
    <property type="term" value="F:adenosine deaminase activity"/>
    <property type="evidence" value="ECO:0007669"/>
    <property type="project" value="InterPro"/>
</dbReference>
<evidence type="ECO:0000256" key="1">
    <source>
        <dbReference type="ARBA" id="ARBA00001947"/>
    </source>
</evidence>
<dbReference type="Proteomes" id="UP000059188">
    <property type="component" value="Unassembled WGS sequence"/>
</dbReference>
<dbReference type="AlphaFoldDB" id="A0A0B7FKZ5"/>
<keyword evidence="5" id="KW-0964">Secreted</keyword>
<dbReference type="EC" id="3.5.4.4" evidence="4"/>
<dbReference type="FunFam" id="3.20.20.140:FF:000017">
    <property type="entry name" value="Adenosine deaminase 2"/>
    <property type="match status" value="1"/>
</dbReference>
<keyword evidence="6" id="KW-0479">Metal-binding</keyword>
<evidence type="ECO:0000256" key="9">
    <source>
        <dbReference type="ARBA" id="ARBA00047764"/>
    </source>
</evidence>
<proteinExistence type="inferred from homology"/>
<comment type="cofactor">
    <cofactor evidence="1">
        <name>Zn(2+)</name>
        <dbReference type="ChEBI" id="CHEBI:29105"/>
    </cofactor>
</comment>
<protein>
    <recommendedName>
        <fullName evidence="4">adenosine deaminase</fullName>
        <ecNumber evidence="4">3.5.4.4</ecNumber>
    </recommendedName>
</protein>
<dbReference type="STRING" id="1108050.A0A0B7FKZ5"/>
<comment type="subcellular location">
    <subcellularLocation>
        <location evidence="2">Secreted</location>
    </subcellularLocation>
</comment>
<evidence type="ECO:0000256" key="5">
    <source>
        <dbReference type="ARBA" id="ARBA00022525"/>
    </source>
</evidence>
<dbReference type="SMR" id="A0A0B7FKZ5"/>
<dbReference type="OrthoDB" id="7202371at2759"/>
<dbReference type="NCBIfam" id="TIGR01431">
    <property type="entry name" value="adm_rel"/>
    <property type="match status" value="1"/>
</dbReference>
<dbReference type="InterPro" id="IPR006331">
    <property type="entry name" value="ADGF"/>
</dbReference>
<evidence type="ECO:0000256" key="3">
    <source>
        <dbReference type="ARBA" id="ARBA00006083"/>
    </source>
</evidence>
<keyword evidence="12" id="KW-1185">Reference proteome</keyword>
<evidence type="ECO:0000313" key="11">
    <source>
        <dbReference type="EMBL" id="CEL56913.1"/>
    </source>
</evidence>
<organism evidence="11 12">
    <name type="scientific">Thanatephorus cucumeris (strain AG1-IB / isolate 7/3/14)</name>
    <name type="common">Lettuce bottom rot fungus</name>
    <name type="synonym">Rhizoctonia solani</name>
    <dbReference type="NCBI Taxonomy" id="1108050"/>
    <lineage>
        <taxon>Eukaryota</taxon>
        <taxon>Fungi</taxon>
        <taxon>Dikarya</taxon>
        <taxon>Basidiomycota</taxon>
        <taxon>Agaricomycotina</taxon>
        <taxon>Agaricomycetes</taxon>
        <taxon>Cantharellales</taxon>
        <taxon>Ceratobasidiaceae</taxon>
        <taxon>Rhizoctonia</taxon>
        <taxon>Rhizoctonia solani AG-1</taxon>
    </lineage>
</organism>
<dbReference type="Gene3D" id="3.20.20.140">
    <property type="entry name" value="Metal-dependent hydrolases"/>
    <property type="match status" value="1"/>
</dbReference>
<evidence type="ECO:0000256" key="8">
    <source>
        <dbReference type="ARBA" id="ARBA00022801"/>
    </source>
</evidence>
<evidence type="ECO:0000256" key="4">
    <source>
        <dbReference type="ARBA" id="ARBA00012784"/>
    </source>
</evidence>
<dbReference type="InterPro" id="IPR006330">
    <property type="entry name" value="Ado/ade_deaminase"/>
</dbReference>
<dbReference type="GO" id="GO:0006154">
    <property type="term" value="P:adenosine catabolic process"/>
    <property type="evidence" value="ECO:0007669"/>
    <property type="project" value="InterPro"/>
</dbReference>
<name>A0A0B7FKZ5_THACB</name>
<dbReference type="Pfam" id="PF00962">
    <property type="entry name" value="A_deaminase"/>
    <property type="match status" value="1"/>
</dbReference>
<dbReference type="GO" id="GO:0005615">
    <property type="term" value="C:extracellular space"/>
    <property type="evidence" value="ECO:0007669"/>
    <property type="project" value="InterPro"/>
</dbReference>
<sequence>MAEYNVLLKLGVITATLSQFHLPRNQFSLITELDSIFIQETDHREVTMSSHEEQRAKQRLEEYINQRTNLIAEERAERFDAQVIASATEKEKRAAEIVSALRAKEAKEIWSASPEKLMYPGMEFLIARETILNTKLFAVVKKLPKGAILHGHMDAMCDAKFLYQNALKYPQMHVRVNSLITSDSSLPLPQFKPLTADLCTQFLNAPGLTSENYTPDSWVPLQKARNEFEYGPEEFDKWIVGTMMINPKEAYVDYNTSVKIWEKFGSTFRVAGGMIRYEPIMKEYMRQVLLSSIEDGISYVELRINFFYKLAIREDGSETLEHRDYLTMLGEVIKEVKHQLKAEGREDEFVGAKVIYTTLRFVTNEELIWYLEDCMALKKEFPDLIAGFDLVAQEDTNNPLIYYIESLLWFQQETKNRGLDIPFIFHAGETLDDGGAADSNLYDALLLGTKRIGHGFSLAKHPVLMKMCKERGVAIEVCPISNEILRLTSSMPMHPLPVLLNNGVSVALCPDDPSVFGNMGLSFDFFQVIVASEITSILSLKQLARQSLEYSSLDAKDKEKAIELWEKRWNAYIEDIITSVAP</sequence>